<sequence length="187" mass="21211">MAQSRRRSAEAGIKAVRPAPAPAPQQPDSIDGLESARDLLTRLEELGRKGGTFTTKGDPKPYAFYGRIHLSMSQRIQDQLWKFGFSAMARNVLDHMSVQHDDQALVKMTQRDLAEKFGCSQSKVSRSIGELSKQNFAWKETRGMYRLHPLYAYRWGSEKQRGLVNKLGPKVLTAREIIIPNVRKAER</sequence>
<dbReference type="InterPro" id="IPR036388">
    <property type="entry name" value="WH-like_DNA-bd_sf"/>
</dbReference>
<gene>
    <name evidence="3" type="ORF">AB0A76_24945</name>
</gene>
<dbReference type="Proteomes" id="UP001551210">
    <property type="component" value="Unassembled WGS sequence"/>
</dbReference>
<dbReference type="EMBL" id="JBEZAM010000041">
    <property type="protein sequence ID" value="MEU7296415.1"/>
    <property type="molecule type" value="Genomic_DNA"/>
</dbReference>
<keyword evidence="4" id="KW-1185">Reference proteome</keyword>
<feature type="domain" description="Plasmid replication protein RepL" evidence="2">
    <location>
        <begin position="101"/>
        <end position="166"/>
    </location>
</feature>
<feature type="region of interest" description="Disordered" evidence="1">
    <location>
        <begin position="1"/>
        <end position="31"/>
    </location>
</feature>
<proteinExistence type="predicted"/>
<name>A0ABV3D1S5_STREX</name>
<evidence type="ECO:0000313" key="3">
    <source>
        <dbReference type="EMBL" id="MEU7296415.1"/>
    </source>
</evidence>
<dbReference type="Pfam" id="PF05732">
    <property type="entry name" value="RepL"/>
    <property type="match status" value="1"/>
</dbReference>
<organism evidence="3 4">
    <name type="scientific">Streptomyces exfoliatus</name>
    <name type="common">Streptomyces hydrogenans</name>
    <dbReference type="NCBI Taxonomy" id="1905"/>
    <lineage>
        <taxon>Bacteria</taxon>
        <taxon>Bacillati</taxon>
        <taxon>Actinomycetota</taxon>
        <taxon>Actinomycetes</taxon>
        <taxon>Kitasatosporales</taxon>
        <taxon>Streptomycetaceae</taxon>
        <taxon>Streptomyces</taxon>
    </lineage>
</organism>
<accession>A0ABV3D1S5</accession>
<dbReference type="InterPro" id="IPR036390">
    <property type="entry name" value="WH_DNA-bd_sf"/>
</dbReference>
<reference evidence="3 4" key="1">
    <citation type="submission" date="2024-06" db="EMBL/GenBank/DDBJ databases">
        <title>The Natural Products Discovery Center: Release of the First 8490 Sequenced Strains for Exploring Actinobacteria Biosynthetic Diversity.</title>
        <authorList>
            <person name="Kalkreuter E."/>
            <person name="Kautsar S.A."/>
            <person name="Yang D."/>
            <person name="Bader C.D."/>
            <person name="Teijaro C.N."/>
            <person name="Fluegel L."/>
            <person name="Davis C.M."/>
            <person name="Simpson J.R."/>
            <person name="Lauterbach L."/>
            <person name="Steele A.D."/>
            <person name="Gui C."/>
            <person name="Meng S."/>
            <person name="Li G."/>
            <person name="Viehrig K."/>
            <person name="Ye F."/>
            <person name="Su P."/>
            <person name="Kiefer A.F."/>
            <person name="Nichols A."/>
            <person name="Cepeda A.J."/>
            <person name="Yan W."/>
            <person name="Fan B."/>
            <person name="Jiang Y."/>
            <person name="Adhikari A."/>
            <person name="Zheng C.-J."/>
            <person name="Schuster L."/>
            <person name="Cowan T.M."/>
            <person name="Smanski M.J."/>
            <person name="Chevrette M.G."/>
            <person name="De Carvalho L.P.S."/>
            <person name="Shen B."/>
        </authorList>
    </citation>
    <scope>NUCLEOTIDE SEQUENCE [LARGE SCALE GENOMIC DNA]</scope>
    <source>
        <strain evidence="3 4">NPDC045705</strain>
    </source>
</reference>
<dbReference type="Gene3D" id="1.10.10.10">
    <property type="entry name" value="Winged helix-like DNA-binding domain superfamily/Winged helix DNA-binding domain"/>
    <property type="match status" value="1"/>
</dbReference>
<evidence type="ECO:0000259" key="2">
    <source>
        <dbReference type="Pfam" id="PF05732"/>
    </source>
</evidence>
<evidence type="ECO:0000313" key="4">
    <source>
        <dbReference type="Proteomes" id="UP001551210"/>
    </source>
</evidence>
<evidence type="ECO:0000256" key="1">
    <source>
        <dbReference type="SAM" id="MobiDB-lite"/>
    </source>
</evidence>
<comment type="caution">
    <text evidence="3">The sequence shown here is derived from an EMBL/GenBank/DDBJ whole genome shotgun (WGS) entry which is preliminary data.</text>
</comment>
<dbReference type="RefSeq" id="WP_359212325.1">
    <property type="nucleotide sequence ID" value="NZ_JBEZAM010000041.1"/>
</dbReference>
<dbReference type="SUPFAM" id="SSF46785">
    <property type="entry name" value="Winged helix' DNA-binding domain"/>
    <property type="match status" value="1"/>
</dbReference>
<dbReference type="InterPro" id="IPR008813">
    <property type="entry name" value="Plasmid_replication_RepL"/>
</dbReference>
<protein>
    <submittedName>
        <fullName evidence="3">Replication/maintenance protein RepL</fullName>
    </submittedName>
</protein>